<organism evidence="9 10">
    <name type="scientific">Leptospira kobayashii</name>
    <dbReference type="NCBI Taxonomy" id="1917830"/>
    <lineage>
        <taxon>Bacteria</taxon>
        <taxon>Pseudomonadati</taxon>
        <taxon>Spirochaetota</taxon>
        <taxon>Spirochaetia</taxon>
        <taxon>Leptospirales</taxon>
        <taxon>Leptospiraceae</taxon>
        <taxon>Leptospira</taxon>
    </lineage>
</organism>
<dbReference type="Pfam" id="PF00215">
    <property type="entry name" value="OMPdecase"/>
    <property type="match status" value="1"/>
</dbReference>
<dbReference type="Proteomes" id="UP000245263">
    <property type="component" value="Chromosome 2"/>
</dbReference>
<evidence type="ECO:0000256" key="6">
    <source>
        <dbReference type="ARBA" id="ARBA00049157"/>
    </source>
</evidence>
<evidence type="ECO:0000256" key="7">
    <source>
        <dbReference type="NCBIfam" id="TIGR02127"/>
    </source>
</evidence>
<proteinExistence type="inferred from homology"/>
<evidence type="ECO:0000256" key="5">
    <source>
        <dbReference type="ARBA" id="ARBA00023239"/>
    </source>
</evidence>
<evidence type="ECO:0000259" key="8">
    <source>
        <dbReference type="SMART" id="SM00934"/>
    </source>
</evidence>
<evidence type="ECO:0000256" key="1">
    <source>
        <dbReference type="ARBA" id="ARBA00004861"/>
    </source>
</evidence>
<dbReference type="EC" id="4.1.1.23" evidence="7"/>
<dbReference type="PANTHER" id="PTHR43375:SF1">
    <property type="entry name" value="OROTIDINE 5'-PHOSPHATE DECARBOXYLASE"/>
    <property type="match status" value="1"/>
</dbReference>
<comment type="catalytic activity">
    <reaction evidence="6">
        <text>orotidine 5'-phosphate + H(+) = UMP + CO2</text>
        <dbReference type="Rhea" id="RHEA:11596"/>
        <dbReference type="ChEBI" id="CHEBI:15378"/>
        <dbReference type="ChEBI" id="CHEBI:16526"/>
        <dbReference type="ChEBI" id="CHEBI:57538"/>
        <dbReference type="ChEBI" id="CHEBI:57865"/>
        <dbReference type="EC" id="4.1.1.23"/>
    </reaction>
</comment>
<evidence type="ECO:0000256" key="3">
    <source>
        <dbReference type="ARBA" id="ARBA00022793"/>
    </source>
</evidence>
<evidence type="ECO:0000256" key="2">
    <source>
        <dbReference type="ARBA" id="ARBA00008847"/>
    </source>
</evidence>
<sequence>MSNVSKFQEKFIKRREELSSLLCIGLDPEWEKLPFSSLKSETPLFHFSKEIVEATHSFATSWKPNVAFFERFGSKGFKEFELYVELCKTLCPDVPIIADAKRGDLANTSKEYAKYYFETLGVDALTVNAYMGKDTLLPYLDAGGYIFILCLTSNPSSSDLQKLVLKKDNGFVYEEMSDFAARLGEEYSGQVGIVVGGTHPAELKKIRNRHPDLFFLIPGYGAQGASLEEIYWASGKNSIINSSRGVTLLSREDGFSRLAKEKALEIQTQMNHLFH</sequence>
<dbReference type="SMART" id="SM00934">
    <property type="entry name" value="OMPdecase"/>
    <property type="match status" value="1"/>
</dbReference>
<keyword evidence="3" id="KW-0210">Decarboxylase</keyword>
<dbReference type="InterPro" id="IPR011060">
    <property type="entry name" value="RibuloseP-bd_barrel"/>
</dbReference>
<dbReference type="InterPro" id="IPR011995">
    <property type="entry name" value="OMPdecase_type-2"/>
</dbReference>
<comment type="pathway">
    <text evidence="1">Pyrimidine metabolism; UMP biosynthesis via de novo pathway; UMP from orotate: step 2/2.</text>
</comment>
<reference evidence="9 10" key="1">
    <citation type="submission" date="2021-08" db="EMBL/GenBank/DDBJ databases">
        <title>Complete genome sequence of Leptospira kobayashii strain E30.</title>
        <authorList>
            <person name="Nakao R."/>
            <person name="Nakamura S."/>
            <person name="Masuzawa T."/>
            <person name="Koizumi N."/>
        </authorList>
    </citation>
    <scope>NUCLEOTIDE SEQUENCE [LARGE SCALE GENOMIC DNA]</scope>
    <source>
        <strain evidence="9 10">E30</strain>
    </source>
</reference>
<feature type="domain" description="Orotidine 5'-phosphate decarboxylase" evidence="8">
    <location>
        <begin position="21"/>
        <end position="259"/>
    </location>
</feature>
<keyword evidence="4" id="KW-0665">Pyrimidine biosynthesis</keyword>
<evidence type="ECO:0000313" key="10">
    <source>
        <dbReference type="Proteomes" id="UP000245263"/>
    </source>
</evidence>
<gene>
    <name evidence="9" type="primary">pyrF</name>
    <name evidence="9" type="ORF">LPTSP3_g37720</name>
</gene>
<dbReference type="InterPro" id="IPR001754">
    <property type="entry name" value="OMPdeCOase_dom"/>
</dbReference>
<dbReference type="CDD" id="cd04725">
    <property type="entry name" value="OMP_decarboxylase_like"/>
    <property type="match status" value="1"/>
</dbReference>
<dbReference type="InterPro" id="IPR013785">
    <property type="entry name" value="Aldolase_TIM"/>
</dbReference>
<dbReference type="NCBIfam" id="TIGR02127">
    <property type="entry name" value="pyrF_sub2"/>
    <property type="match status" value="1"/>
</dbReference>
<accession>A0ABM7UP48</accession>
<evidence type="ECO:0000256" key="4">
    <source>
        <dbReference type="ARBA" id="ARBA00022975"/>
    </source>
</evidence>
<protein>
    <recommendedName>
        <fullName evidence="7">Orotidine-5'-phosphate decarboxylase</fullName>
        <ecNumber evidence="7">4.1.1.23</ecNumber>
    </recommendedName>
</protein>
<dbReference type="PANTHER" id="PTHR43375">
    <property type="entry name" value="OROTIDINE 5'-PHOSPHATE DECARBOXYLASE"/>
    <property type="match status" value="1"/>
</dbReference>
<dbReference type="SUPFAM" id="SSF51366">
    <property type="entry name" value="Ribulose-phoshate binding barrel"/>
    <property type="match status" value="1"/>
</dbReference>
<evidence type="ECO:0000313" key="9">
    <source>
        <dbReference type="EMBL" id="BDA80842.1"/>
    </source>
</evidence>
<comment type="similarity">
    <text evidence="2">Belongs to the OMP decarboxylase family. Type 2 subfamily.</text>
</comment>
<name>A0ABM7UP48_9LEPT</name>
<dbReference type="Gene3D" id="3.20.20.70">
    <property type="entry name" value="Aldolase class I"/>
    <property type="match status" value="1"/>
</dbReference>
<keyword evidence="10" id="KW-1185">Reference proteome</keyword>
<keyword evidence="5" id="KW-0456">Lyase</keyword>
<dbReference type="EMBL" id="AP025029">
    <property type="protein sequence ID" value="BDA80842.1"/>
    <property type="molecule type" value="Genomic_DNA"/>
</dbReference>
<dbReference type="RefSeq" id="WP_109022345.1">
    <property type="nucleotide sequence ID" value="NZ_AP025029.1"/>
</dbReference>